<evidence type="ECO:0000256" key="3">
    <source>
        <dbReference type="ARBA" id="ARBA00022723"/>
    </source>
</evidence>
<keyword evidence="3 7" id="KW-0479">Metal-binding</keyword>
<dbReference type="PROSITE" id="PS00086">
    <property type="entry name" value="CYTOCHROME_P450"/>
    <property type="match status" value="1"/>
</dbReference>
<evidence type="ECO:0000256" key="2">
    <source>
        <dbReference type="ARBA" id="ARBA00022617"/>
    </source>
</evidence>
<dbReference type="Pfam" id="PF00067">
    <property type="entry name" value="p450"/>
    <property type="match status" value="1"/>
</dbReference>
<dbReference type="PRINTS" id="PR00463">
    <property type="entry name" value="EP450I"/>
</dbReference>
<dbReference type="InterPro" id="IPR017972">
    <property type="entry name" value="Cyt_P450_CS"/>
</dbReference>
<dbReference type="InterPro" id="IPR002401">
    <property type="entry name" value="Cyt_P450_E_grp-I"/>
</dbReference>
<comment type="function">
    <text evidence="6">Cytochromes P450 are a group of heme-thiolate monooxygenases. They oxidize a variety of structurally unrelated compounds, including steroids, fatty acids, and xenobiotics.</text>
</comment>
<dbReference type="SUPFAM" id="SSF48264">
    <property type="entry name" value="Cytochrome P450"/>
    <property type="match status" value="1"/>
</dbReference>
<evidence type="ECO:0000256" key="1">
    <source>
        <dbReference type="ARBA" id="ARBA00010617"/>
    </source>
</evidence>
<protein>
    <submittedName>
        <fullName evidence="8">Oidioi.mRNA.OKI2018_I69.chr2.g5023.t1.cds</fullName>
    </submittedName>
</protein>
<keyword evidence="7" id="KW-0503">Monooxygenase</keyword>
<dbReference type="InterPro" id="IPR001128">
    <property type="entry name" value="Cyt_P450"/>
</dbReference>
<gene>
    <name evidence="8" type="ORF">OKIOD_LOCUS13788</name>
</gene>
<reference evidence="8 9" key="1">
    <citation type="submission" date="2021-04" db="EMBL/GenBank/DDBJ databases">
        <authorList>
            <person name="Bliznina A."/>
        </authorList>
    </citation>
    <scope>NUCLEOTIDE SEQUENCE [LARGE SCALE GENOMIC DNA]</scope>
</reference>
<evidence type="ECO:0000256" key="7">
    <source>
        <dbReference type="RuleBase" id="RU000461"/>
    </source>
</evidence>
<name>A0ABN7T5Q9_OIKDI</name>
<dbReference type="PANTHER" id="PTHR24302">
    <property type="entry name" value="CYTOCHROME P450 FAMILY 3"/>
    <property type="match status" value="1"/>
</dbReference>
<evidence type="ECO:0000313" key="8">
    <source>
        <dbReference type="EMBL" id="CAG5110641.1"/>
    </source>
</evidence>
<keyword evidence="9" id="KW-1185">Reference proteome</keyword>
<keyword evidence="5 7" id="KW-0408">Iron</keyword>
<dbReference type="EMBL" id="OU015567">
    <property type="protein sequence ID" value="CAG5110641.1"/>
    <property type="molecule type" value="Genomic_DNA"/>
</dbReference>
<accession>A0ABN7T5Q9</accession>
<dbReference type="PANTHER" id="PTHR24302:SF15">
    <property type="entry name" value="FATTY-ACID PEROXYGENASE"/>
    <property type="match status" value="1"/>
</dbReference>
<evidence type="ECO:0000256" key="4">
    <source>
        <dbReference type="ARBA" id="ARBA00023002"/>
    </source>
</evidence>
<dbReference type="InterPro" id="IPR036396">
    <property type="entry name" value="Cyt_P450_sf"/>
</dbReference>
<dbReference type="InterPro" id="IPR050705">
    <property type="entry name" value="Cytochrome_P450_3A"/>
</dbReference>
<comment type="similarity">
    <text evidence="1 7">Belongs to the cytochrome P450 family.</text>
</comment>
<evidence type="ECO:0000313" key="9">
    <source>
        <dbReference type="Proteomes" id="UP001158576"/>
    </source>
</evidence>
<keyword evidence="4 7" id="KW-0560">Oxidoreductase</keyword>
<keyword evidence="2 7" id="KW-0349">Heme</keyword>
<organism evidence="8 9">
    <name type="scientific">Oikopleura dioica</name>
    <name type="common">Tunicate</name>
    <dbReference type="NCBI Taxonomy" id="34765"/>
    <lineage>
        <taxon>Eukaryota</taxon>
        <taxon>Metazoa</taxon>
        <taxon>Chordata</taxon>
        <taxon>Tunicata</taxon>
        <taxon>Appendicularia</taxon>
        <taxon>Copelata</taxon>
        <taxon>Oikopleuridae</taxon>
        <taxon>Oikopleura</taxon>
    </lineage>
</organism>
<sequence length="528" mass="60089">MDGIFDSISKEIKGLSSRLPKEISNVAIPEKLKNPPLWVKISLGTTALSYAYIRYSWTAMNDWGIPILTPSLLTFGTCGHYARENGLVELADEELRAKNRKTVGFYRLLSPVVLSVDVDLLTPIFTTHFGSFTNRQPDIGSFGMGKEMSKMMDVLADPKIWRRVRQSVSPSFSNVQLEKMMAVTKSRLDVLVQQIKDLNGESINPRTVSGKYTMDAFLAAAMGFQMDLASIKDFDNSKELKYFNEILTPGPQIFLLFIFPGLGSLLDKLDIKIYASKAIRWFTGYCKSMLAADTQETEQRNFLSAFKKLRISDEDAKDATKGLTEDEIISQIFVLFGAGYETSASLLQWAIYNICKDEELQQRLYEEVKDVPEEYENLNSKKLPLLIAVLNECLRLFSPAIFQFRYCDHDVVINGIPLTKGSNLEVPVDYLHEIEEYWGPEAREFRPDRWIENPALEKAPFFIPFGVGPRNCVGMRFAHMQSRLGLMRILKNFKVQFPSDFVDDIKKIRTTAFLANPSKEIKVSFLPR</sequence>
<proteinExistence type="inferred from homology"/>
<dbReference type="PRINTS" id="PR00385">
    <property type="entry name" value="P450"/>
</dbReference>
<dbReference type="Proteomes" id="UP001158576">
    <property type="component" value="Chromosome 2"/>
</dbReference>
<dbReference type="Gene3D" id="1.10.630.10">
    <property type="entry name" value="Cytochrome P450"/>
    <property type="match status" value="1"/>
</dbReference>
<evidence type="ECO:0000256" key="5">
    <source>
        <dbReference type="ARBA" id="ARBA00023004"/>
    </source>
</evidence>
<evidence type="ECO:0000256" key="6">
    <source>
        <dbReference type="ARBA" id="ARBA00043906"/>
    </source>
</evidence>